<dbReference type="EMBL" id="OIVN01000745">
    <property type="protein sequence ID" value="SPC84951.1"/>
    <property type="molecule type" value="Genomic_DNA"/>
</dbReference>
<reference evidence="2" key="1">
    <citation type="submission" date="2018-02" db="EMBL/GenBank/DDBJ databases">
        <authorList>
            <person name="Cohen D.B."/>
            <person name="Kent A.D."/>
        </authorList>
    </citation>
    <scope>NUCLEOTIDE SEQUENCE</scope>
</reference>
<sequence length="196" mass="22157">MAIDDSFTKPGAVPFKWEIKPGVPKVQQQQQKKQTLQPPELSKPRDYNHRKVLPIPPSRSPSPTSSPQKLRPPPAGSYFVPPTEARTRSFRSSPRTRSERSRFDRPRSLLRPDVVPAGCFLSSFLRRKAGKTNLMKLGPESEPDYTSDLETLSRWSVSSRKSLSQFRDSPLSSSLESYPSTPRPMNDVEWAGFGLF</sequence>
<feature type="compositionally biased region" description="Low complexity" evidence="1">
    <location>
        <begin position="20"/>
        <end position="39"/>
    </location>
</feature>
<name>A0A2N9FDH9_FAGSY</name>
<protein>
    <submittedName>
        <fullName evidence="2">Uncharacterized protein</fullName>
    </submittedName>
</protein>
<gene>
    <name evidence="2" type="ORF">FSB_LOCUS12833</name>
</gene>
<feature type="compositionally biased region" description="Basic and acidic residues" evidence="1">
    <location>
        <begin position="96"/>
        <end position="107"/>
    </location>
</feature>
<accession>A0A2N9FDH9</accession>
<dbReference type="PANTHER" id="PTHR35466:SF4">
    <property type="entry name" value="EXPRESSED PROTEIN"/>
    <property type="match status" value="1"/>
</dbReference>
<proteinExistence type="predicted"/>
<feature type="compositionally biased region" description="Low complexity" evidence="1">
    <location>
        <begin position="157"/>
        <end position="180"/>
    </location>
</feature>
<dbReference type="InterPro" id="IPR007789">
    <property type="entry name" value="DUF688"/>
</dbReference>
<organism evidence="2">
    <name type="scientific">Fagus sylvatica</name>
    <name type="common">Beechnut</name>
    <dbReference type="NCBI Taxonomy" id="28930"/>
    <lineage>
        <taxon>Eukaryota</taxon>
        <taxon>Viridiplantae</taxon>
        <taxon>Streptophyta</taxon>
        <taxon>Embryophyta</taxon>
        <taxon>Tracheophyta</taxon>
        <taxon>Spermatophyta</taxon>
        <taxon>Magnoliopsida</taxon>
        <taxon>eudicotyledons</taxon>
        <taxon>Gunneridae</taxon>
        <taxon>Pentapetalae</taxon>
        <taxon>rosids</taxon>
        <taxon>fabids</taxon>
        <taxon>Fagales</taxon>
        <taxon>Fagaceae</taxon>
        <taxon>Fagus</taxon>
    </lineage>
</organism>
<dbReference type="AlphaFoldDB" id="A0A2N9FDH9"/>
<dbReference type="PANTHER" id="PTHR35466">
    <property type="entry name" value="SERINE/ARGININE REPETITIVE MATRIX PROTEIN 1"/>
    <property type="match status" value="1"/>
</dbReference>
<evidence type="ECO:0000256" key="1">
    <source>
        <dbReference type="SAM" id="MobiDB-lite"/>
    </source>
</evidence>
<evidence type="ECO:0000313" key="2">
    <source>
        <dbReference type="EMBL" id="SPC84951.1"/>
    </source>
</evidence>
<dbReference type="Pfam" id="PF05097">
    <property type="entry name" value="DUF688"/>
    <property type="match status" value="1"/>
</dbReference>
<feature type="region of interest" description="Disordered" evidence="1">
    <location>
        <begin position="1"/>
        <end position="108"/>
    </location>
</feature>
<feature type="region of interest" description="Disordered" evidence="1">
    <location>
        <begin position="157"/>
        <end position="182"/>
    </location>
</feature>